<accession>A0ABW0GJA1</accession>
<name>A0ABW0GJA1_9MICO</name>
<evidence type="ECO:0000256" key="1">
    <source>
        <dbReference type="SAM" id="MobiDB-lite"/>
    </source>
</evidence>
<evidence type="ECO:0000313" key="2">
    <source>
        <dbReference type="EMBL" id="MFC5379990.1"/>
    </source>
</evidence>
<reference evidence="3" key="1">
    <citation type="journal article" date="2019" name="Int. J. Syst. Evol. Microbiol.">
        <title>The Global Catalogue of Microorganisms (GCM) 10K type strain sequencing project: providing services to taxonomists for standard genome sequencing and annotation.</title>
        <authorList>
            <consortium name="The Broad Institute Genomics Platform"/>
            <consortium name="The Broad Institute Genome Sequencing Center for Infectious Disease"/>
            <person name="Wu L."/>
            <person name="Ma J."/>
        </authorList>
    </citation>
    <scope>NUCLEOTIDE SEQUENCE [LARGE SCALE GENOMIC DNA]</scope>
    <source>
        <strain evidence="3">CCUG 43114</strain>
    </source>
</reference>
<organism evidence="2 3">
    <name type="scientific">Aquipuribacter nitratireducens</name>
    <dbReference type="NCBI Taxonomy" id="650104"/>
    <lineage>
        <taxon>Bacteria</taxon>
        <taxon>Bacillati</taxon>
        <taxon>Actinomycetota</taxon>
        <taxon>Actinomycetes</taxon>
        <taxon>Micrococcales</taxon>
        <taxon>Intrasporangiaceae</taxon>
        <taxon>Aquipuribacter</taxon>
    </lineage>
</organism>
<gene>
    <name evidence="2" type="ORF">ACFPJ6_04215</name>
</gene>
<dbReference type="EMBL" id="JBHSLD010000004">
    <property type="protein sequence ID" value="MFC5379990.1"/>
    <property type="molecule type" value="Genomic_DNA"/>
</dbReference>
<comment type="caution">
    <text evidence="2">The sequence shown here is derived from an EMBL/GenBank/DDBJ whole genome shotgun (WGS) entry which is preliminary data.</text>
</comment>
<feature type="compositionally biased region" description="Low complexity" evidence="1">
    <location>
        <begin position="119"/>
        <end position="145"/>
    </location>
</feature>
<dbReference type="Proteomes" id="UP001596122">
    <property type="component" value="Unassembled WGS sequence"/>
</dbReference>
<evidence type="ECO:0000313" key="3">
    <source>
        <dbReference type="Proteomes" id="UP001596122"/>
    </source>
</evidence>
<sequence>MPAYVVDSSKQPMVATGVVDARFDWVETPGGGRAQSDQQSRDEDTGMPVWGVEVMYQQVQYGRTSSVVASVTVPAYDRPEVTALGPIAFENLRVEVRVIKTTGALVEYWSAEGIAAPVPGSTRRPGSSTSSSTTSSSGSASSEAA</sequence>
<keyword evidence="3" id="KW-1185">Reference proteome</keyword>
<dbReference type="RefSeq" id="WP_340271460.1">
    <property type="nucleotide sequence ID" value="NZ_JBBEOG010000011.1"/>
</dbReference>
<protein>
    <submittedName>
        <fullName evidence="2">Uncharacterized protein</fullName>
    </submittedName>
</protein>
<proteinExistence type="predicted"/>
<feature type="region of interest" description="Disordered" evidence="1">
    <location>
        <begin position="116"/>
        <end position="145"/>
    </location>
</feature>